<dbReference type="Proteomes" id="UP000593580">
    <property type="component" value="Chromosome"/>
</dbReference>
<organism evidence="4 5">
    <name type="scientific">Sulfurimonas paralvinellae</name>
    <dbReference type="NCBI Taxonomy" id="317658"/>
    <lineage>
        <taxon>Bacteria</taxon>
        <taxon>Pseudomonadati</taxon>
        <taxon>Campylobacterota</taxon>
        <taxon>Epsilonproteobacteria</taxon>
        <taxon>Campylobacterales</taxon>
        <taxon>Sulfurimonadaceae</taxon>
        <taxon>Sulfurimonas</taxon>
    </lineage>
</organism>
<dbReference type="InterPro" id="IPR013702">
    <property type="entry name" value="FIST_domain_N"/>
</dbReference>
<dbReference type="GO" id="GO:0043709">
    <property type="term" value="P:cell adhesion involved in single-species biofilm formation"/>
    <property type="evidence" value="ECO:0007669"/>
    <property type="project" value="TreeGrafter"/>
</dbReference>
<dbReference type="EMBL" id="CP041406">
    <property type="protein sequence ID" value="QOP46591.1"/>
    <property type="molecule type" value="Genomic_DNA"/>
</dbReference>
<evidence type="ECO:0000256" key="2">
    <source>
        <dbReference type="ARBA" id="ARBA00034247"/>
    </source>
</evidence>
<evidence type="ECO:0000256" key="1">
    <source>
        <dbReference type="ARBA" id="ARBA00012528"/>
    </source>
</evidence>
<gene>
    <name evidence="4" type="ORF">FM071_09925</name>
</gene>
<evidence type="ECO:0000313" key="5">
    <source>
        <dbReference type="Proteomes" id="UP000593580"/>
    </source>
</evidence>
<evidence type="ECO:0000313" key="4">
    <source>
        <dbReference type="EMBL" id="QOP46591.1"/>
    </source>
</evidence>
<accession>A0A7M1BAD8</accession>
<dbReference type="PANTHER" id="PTHR45138">
    <property type="entry name" value="REGULATORY COMPONENTS OF SENSORY TRANSDUCTION SYSTEM"/>
    <property type="match status" value="1"/>
</dbReference>
<protein>
    <recommendedName>
        <fullName evidence="1">diguanylate cyclase</fullName>
        <ecNumber evidence="1">2.7.7.65</ecNumber>
    </recommendedName>
</protein>
<evidence type="ECO:0000259" key="3">
    <source>
        <dbReference type="PROSITE" id="PS50887"/>
    </source>
</evidence>
<dbReference type="InterPro" id="IPR029787">
    <property type="entry name" value="Nucleotide_cyclase"/>
</dbReference>
<feature type="domain" description="GGDEF" evidence="3">
    <location>
        <begin position="432"/>
        <end position="559"/>
    </location>
</feature>
<dbReference type="Pfam" id="PF10442">
    <property type="entry name" value="FIST_C"/>
    <property type="match status" value="1"/>
</dbReference>
<dbReference type="GO" id="GO:0005886">
    <property type="term" value="C:plasma membrane"/>
    <property type="evidence" value="ECO:0007669"/>
    <property type="project" value="TreeGrafter"/>
</dbReference>
<dbReference type="GO" id="GO:0052621">
    <property type="term" value="F:diguanylate cyclase activity"/>
    <property type="evidence" value="ECO:0007669"/>
    <property type="project" value="UniProtKB-EC"/>
</dbReference>
<dbReference type="EC" id="2.7.7.65" evidence="1"/>
<dbReference type="FunFam" id="3.30.70.270:FF:000001">
    <property type="entry name" value="Diguanylate cyclase domain protein"/>
    <property type="match status" value="1"/>
</dbReference>
<proteinExistence type="predicted"/>
<dbReference type="SMART" id="SM01204">
    <property type="entry name" value="FIST_C"/>
    <property type="match status" value="1"/>
</dbReference>
<dbReference type="AlphaFoldDB" id="A0A7M1BAD8"/>
<dbReference type="SMART" id="SM00267">
    <property type="entry name" value="GGDEF"/>
    <property type="match status" value="1"/>
</dbReference>
<dbReference type="InterPro" id="IPR050469">
    <property type="entry name" value="Diguanylate_Cyclase"/>
</dbReference>
<keyword evidence="5" id="KW-1185">Reference proteome</keyword>
<name>A0A7M1BAD8_9BACT</name>
<dbReference type="Pfam" id="PF08495">
    <property type="entry name" value="FIST"/>
    <property type="match status" value="1"/>
</dbReference>
<dbReference type="InterPro" id="IPR043128">
    <property type="entry name" value="Rev_trsase/Diguanyl_cyclase"/>
</dbReference>
<reference evidence="4 5" key="1">
    <citation type="submission" date="2019-07" db="EMBL/GenBank/DDBJ databases">
        <title>Sulfurimonas paralvinellae sp. nov., a novel mesophilic, hydrogen- and sulfur-oxidizing chemolithoautotroph within the Epsilonproteo- bacteria isolated from a deep-sea hydrothermal vent polychaete nest, reclassification of Thiomicrospira denitrificans as Sulfurimonas denitrificans comb. nov. and emended description of the genus Sulfurimonas.</title>
        <authorList>
            <person name="Wang S."/>
            <person name="Jiang L."/>
            <person name="Shao Z."/>
        </authorList>
    </citation>
    <scope>NUCLEOTIDE SEQUENCE [LARGE SCALE GENOMIC DNA]</scope>
    <source>
        <strain evidence="4 5">GO25</strain>
    </source>
</reference>
<dbReference type="RefSeq" id="WP_193110848.1">
    <property type="nucleotide sequence ID" value="NZ_CP041406.1"/>
</dbReference>
<dbReference type="PROSITE" id="PS50887">
    <property type="entry name" value="GGDEF"/>
    <property type="match status" value="1"/>
</dbReference>
<dbReference type="CDD" id="cd01949">
    <property type="entry name" value="GGDEF"/>
    <property type="match status" value="1"/>
</dbReference>
<dbReference type="Gene3D" id="3.30.70.270">
    <property type="match status" value="1"/>
</dbReference>
<comment type="catalytic activity">
    <reaction evidence="2">
        <text>2 GTP = 3',3'-c-di-GMP + 2 diphosphate</text>
        <dbReference type="Rhea" id="RHEA:24898"/>
        <dbReference type="ChEBI" id="CHEBI:33019"/>
        <dbReference type="ChEBI" id="CHEBI:37565"/>
        <dbReference type="ChEBI" id="CHEBI:58805"/>
        <dbReference type="EC" id="2.7.7.65"/>
    </reaction>
</comment>
<dbReference type="KEGG" id="spal:FM071_09925"/>
<dbReference type="SMART" id="SM00897">
    <property type="entry name" value="FIST"/>
    <property type="match status" value="1"/>
</dbReference>
<dbReference type="SUPFAM" id="SSF55073">
    <property type="entry name" value="Nucleotide cyclase"/>
    <property type="match status" value="1"/>
</dbReference>
<sequence>MTIHNLKYTTQKALEKFIRKNLIEKSANVFVQIFSGICEPEKFMEVARHIKRVLPQAEIIGATTSGEICEGAMYDGEIVVSFSLFEHTSVKSGLYEVEKIFPIENIKNELYDKDTKAIIALSDGLKSNAEDYIKELHNIDEEVVIAGGRAGDKAQIKTYVFNEKEYTDNGLVLASLSAKELYVNSSYLLNWTPIGKEMIVTKCDGNILYELDGIPVTQVYRKYLGDDIIEGMPTSCMYFPLILEKEGVEVARDPLAVVQEDAMLYGGNFEEGDIVRFSFANIEDLTDNLEEYFQSLSQYPSEAVYIYSCLARKSLLQEKLLDELNLLESLAPAVGFFTYGEFYQSNKVAELLNVTTTFMMISESNKSEKKVFKESKTAEYDTIKKALTHLVKETTEELEHLSTHDTLTGLYNRHEYLKVIRNKIKSAERYEEGFGVILADIDHFKLVNDNYGHKMGDKVLIKFAEVLKKNIREDDFVSRWGGEEFIIIANYADINALEKITKKLQKAIAKIQVGPIKRLSASFGLTVYNEGDTDETLFKRVDNAMYVAKQNGRDNYVIG</sequence>
<dbReference type="NCBIfam" id="TIGR00254">
    <property type="entry name" value="GGDEF"/>
    <property type="match status" value="1"/>
</dbReference>
<dbReference type="PANTHER" id="PTHR45138:SF9">
    <property type="entry name" value="DIGUANYLATE CYCLASE DGCM-RELATED"/>
    <property type="match status" value="1"/>
</dbReference>
<dbReference type="InterPro" id="IPR000160">
    <property type="entry name" value="GGDEF_dom"/>
</dbReference>
<dbReference type="GO" id="GO:1902201">
    <property type="term" value="P:negative regulation of bacterial-type flagellum-dependent cell motility"/>
    <property type="evidence" value="ECO:0007669"/>
    <property type="project" value="TreeGrafter"/>
</dbReference>
<dbReference type="Pfam" id="PF00990">
    <property type="entry name" value="GGDEF"/>
    <property type="match status" value="1"/>
</dbReference>
<dbReference type="InterPro" id="IPR019494">
    <property type="entry name" value="FIST_C"/>
</dbReference>